<gene>
    <name evidence="3" type="ORF">BWQ96_00150</name>
</gene>
<evidence type="ECO:0000313" key="4">
    <source>
        <dbReference type="Proteomes" id="UP000247409"/>
    </source>
</evidence>
<proteinExistence type="predicted"/>
<accession>A0A2V3JCI2</accession>
<sequence>MADTFDIPDWLLDSERPDPLRPSLTFMNLLDLGMDSAVAHLNNVNSNANNSANNSANNNTATPPPPISSLTDVTTTTDVKNASPQRLPRRTSTFPSPHQTLVKARRQQPPDSRQRHNEMMRKNRHKFNAKFEQLAQLLRSFELPNTPYKPMKNKIQTLERAIFQYATMQRNNARFRSTLSFAPDATPALICEYARILSAAPSLPVACQHMLAHMCAAHDWKYAELWLRDSTQPNCYSFSLAHTLIPLNNMPETRSALSRFATDSNNVPLDPFLLSQAAFSSPVWIPDMSKQRSNSCRARMAATAGITTAIIIPVAGSDAAVGQFPHAILTLMHANDELLSFANLMRPYDSATMIDLLHLVSALAKSHCSASCPSS</sequence>
<comment type="caution">
    <text evidence="3">The sequence shown here is derived from an EMBL/GenBank/DDBJ whole genome shotgun (WGS) entry which is preliminary data.</text>
</comment>
<evidence type="ECO:0000313" key="3">
    <source>
        <dbReference type="EMBL" id="PXF49990.1"/>
    </source>
</evidence>
<dbReference type="GO" id="GO:0046983">
    <property type="term" value="F:protein dimerization activity"/>
    <property type="evidence" value="ECO:0007669"/>
    <property type="project" value="InterPro"/>
</dbReference>
<dbReference type="Proteomes" id="UP000247409">
    <property type="component" value="Unassembled WGS sequence"/>
</dbReference>
<organism evidence="3 4">
    <name type="scientific">Gracilariopsis chorda</name>
    <dbReference type="NCBI Taxonomy" id="448386"/>
    <lineage>
        <taxon>Eukaryota</taxon>
        <taxon>Rhodophyta</taxon>
        <taxon>Florideophyceae</taxon>
        <taxon>Rhodymeniophycidae</taxon>
        <taxon>Gracilariales</taxon>
        <taxon>Gracilariaceae</taxon>
        <taxon>Gracilariopsis</taxon>
    </lineage>
</organism>
<feature type="compositionally biased region" description="Low complexity" evidence="1">
    <location>
        <begin position="45"/>
        <end position="59"/>
    </location>
</feature>
<dbReference type="OrthoDB" id="10445466at2759"/>
<feature type="compositionally biased region" description="Polar residues" evidence="1">
    <location>
        <begin position="80"/>
        <end position="99"/>
    </location>
</feature>
<dbReference type="PROSITE" id="PS50888">
    <property type="entry name" value="BHLH"/>
    <property type="match status" value="1"/>
</dbReference>
<reference evidence="3 4" key="1">
    <citation type="journal article" date="2018" name="Mol. Biol. Evol.">
        <title>Analysis of the draft genome of the red seaweed Gracilariopsis chorda provides insights into genome size evolution in Rhodophyta.</title>
        <authorList>
            <person name="Lee J."/>
            <person name="Yang E.C."/>
            <person name="Graf L."/>
            <person name="Yang J.H."/>
            <person name="Qiu H."/>
            <person name="Zel Zion U."/>
            <person name="Chan C.X."/>
            <person name="Stephens T.G."/>
            <person name="Weber A.P.M."/>
            <person name="Boo G.H."/>
            <person name="Boo S.M."/>
            <person name="Kim K.M."/>
            <person name="Shin Y."/>
            <person name="Jung M."/>
            <person name="Lee S.J."/>
            <person name="Yim H.S."/>
            <person name="Lee J.H."/>
            <person name="Bhattacharya D."/>
            <person name="Yoon H.S."/>
        </authorList>
    </citation>
    <scope>NUCLEOTIDE SEQUENCE [LARGE SCALE GENOMIC DNA]</scope>
    <source>
        <strain evidence="3 4">SKKU-2015</strain>
        <tissue evidence="3">Whole body</tissue>
    </source>
</reference>
<dbReference type="InterPro" id="IPR036638">
    <property type="entry name" value="HLH_DNA-bd_sf"/>
</dbReference>
<dbReference type="AlphaFoldDB" id="A0A2V3JCI2"/>
<feature type="region of interest" description="Disordered" evidence="1">
    <location>
        <begin position="45"/>
        <end position="117"/>
    </location>
</feature>
<dbReference type="EMBL" id="NBIV01000001">
    <property type="protein sequence ID" value="PXF49990.1"/>
    <property type="molecule type" value="Genomic_DNA"/>
</dbReference>
<name>A0A2V3JCI2_9FLOR</name>
<dbReference type="Gene3D" id="4.10.280.10">
    <property type="entry name" value="Helix-loop-helix DNA-binding domain"/>
    <property type="match status" value="1"/>
</dbReference>
<feature type="region of interest" description="Disordered" evidence="1">
    <location>
        <begin position="1"/>
        <end position="21"/>
    </location>
</feature>
<protein>
    <recommendedName>
        <fullName evidence="2">BHLH domain-containing protein</fullName>
    </recommendedName>
</protein>
<feature type="domain" description="BHLH" evidence="2">
    <location>
        <begin position="111"/>
        <end position="168"/>
    </location>
</feature>
<dbReference type="SUPFAM" id="SSF47459">
    <property type="entry name" value="HLH, helix-loop-helix DNA-binding domain"/>
    <property type="match status" value="1"/>
</dbReference>
<keyword evidence="4" id="KW-1185">Reference proteome</keyword>
<evidence type="ECO:0000256" key="1">
    <source>
        <dbReference type="SAM" id="MobiDB-lite"/>
    </source>
</evidence>
<dbReference type="InterPro" id="IPR011598">
    <property type="entry name" value="bHLH_dom"/>
</dbReference>
<evidence type="ECO:0000259" key="2">
    <source>
        <dbReference type="PROSITE" id="PS50888"/>
    </source>
</evidence>